<reference evidence="9" key="1">
    <citation type="submission" date="2021-01" db="EMBL/GenBank/DDBJ databases">
        <authorList>
            <person name="Corre E."/>
            <person name="Pelletier E."/>
            <person name="Niang G."/>
            <person name="Scheremetjew M."/>
            <person name="Finn R."/>
            <person name="Kale V."/>
            <person name="Holt S."/>
            <person name="Cochrane G."/>
            <person name="Meng A."/>
            <person name="Brown T."/>
            <person name="Cohen L."/>
        </authorList>
    </citation>
    <scope>NUCLEOTIDE SEQUENCE</scope>
    <source>
        <strain evidence="9">ECT3854</strain>
    </source>
</reference>
<evidence type="ECO:0000313" key="9">
    <source>
        <dbReference type="EMBL" id="CAD8942831.1"/>
    </source>
</evidence>
<feature type="transmembrane region" description="Helical" evidence="7">
    <location>
        <begin position="287"/>
        <end position="311"/>
    </location>
</feature>
<dbReference type="GO" id="GO:0016020">
    <property type="term" value="C:membrane"/>
    <property type="evidence" value="ECO:0007669"/>
    <property type="project" value="UniProtKB-SubCell"/>
</dbReference>
<proteinExistence type="inferred from homology"/>
<evidence type="ECO:0000256" key="2">
    <source>
        <dbReference type="ARBA" id="ARBA00022448"/>
    </source>
</evidence>
<gene>
    <name evidence="9" type="ORF">CTEN0397_LOCUS13898</name>
</gene>
<feature type="transmembrane region" description="Helical" evidence="7">
    <location>
        <begin position="58"/>
        <end position="77"/>
    </location>
</feature>
<evidence type="ECO:0000256" key="7">
    <source>
        <dbReference type="SAM" id="Phobius"/>
    </source>
</evidence>
<keyword evidence="2" id="KW-0813">Transport</keyword>
<organism evidence="9">
    <name type="scientific">Cyclophora tenuis</name>
    <name type="common">Marine diatom</name>
    <dbReference type="NCBI Taxonomy" id="216820"/>
    <lineage>
        <taxon>Eukaryota</taxon>
        <taxon>Sar</taxon>
        <taxon>Stramenopiles</taxon>
        <taxon>Ochrophyta</taxon>
        <taxon>Bacillariophyta</taxon>
        <taxon>Fragilariophyceae</taxon>
        <taxon>Fragilariophycidae</taxon>
        <taxon>Cyclophorales</taxon>
        <taxon>Cyclophoraceae</taxon>
        <taxon>Cyclophora</taxon>
    </lineage>
</organism>
<dbReference type="InterPro" id="IPR036259">
    <property type="entry name" value="MFS_trans_sf"/>
</dbReference>
<feature type="transmembrane region" description="Helical" evidence="7">
    <location>
        <begin position="213"/>
        <end position="233"/>
    </location>
</feature>
<feature type="transmembrane region" description="Helical" evidence="7">
    <location>
        <begin position="189"/>
        <end position="206"/>
    </location>
</feature>
<comment type="subcellular location">
    <subcellularLocation>
        <location evidence="1">Membrane</location>
        <topology evidence="1">Multi-pass membrane protein</topology>
    </subcellularLocation>
</comment>
<dbReference type="PANTHER" id="PTHR23505:SF52">
    <property type="entry name" value="MAJOR FACILITATOR SUPERFAMILY PROTEIN"/>
    <property type="match status" value="1"/>
</dbReference>
<keyword evidence="5 7" id="KW-0472">Membrane</keyword>
<dbReference type="EMBL" id="HBFW01021569">
    <property type="protein sequence ID" value="CAD8942831.1"/>
    <property type="molecule type" value="Transcribed_RNA"/>
</dbReference>
<feature type="transmembrane region" description="Helical" evidence="7">
    <location>
        <begin position="253"/>
        <end position="275"/>
    </location>
</feature>
<evidence type="ECO:0000256" key="3">
    <source>
        <dbReference type="ARBA" id="ARBA00022692"/>
    </source>
</evidence>
<evidence type="ECO:0000256" key="6">
    <source>
        <dbReference type="ARBA" id="ARBA00024338"/>
    </source>
</evidence>
<feature type="transmembrane region" description="Helical" evidence="7">
    <location>
        <begin position="114"/>
        <end position="137"/>
    </location>
</feature>
<accession>A0A7S1DCB4</accession>
<protein>
    <recommendedName>
        <fullName evidence="8">Major facilitator superfamily (MFS) profile domain-containing protein</fullName>
    </recommendedName>
</protein>
<keyword evidence="4 7" id="KW-1133">Transmembrane helix</keyword>
<dbReference type="AlphaFoldDB" id="A0A7S1DCB4"/>
<dbReference type="Gene3D" id="1.20.1250.20">
    <property type="entry name" value="MFS general substrate transporter like domains"/>
    <property type="match status" value="2"/>
</dbReference>
<keyword evidence="3 7" id="KW-0812">Transmembrane</keyword>
<evidence type="ECO:0000256" key="4">
    <source>
        <dbReference type="ARBA" id="ARBA00022989"/>
    </source>
</evidence>
<evidence type="ECO:0000259" key="8">
    <source>
        <dbReference type="PROSITE" id="PS50850"/>
    </source>
</evidence>
<dbReference type="SUPFAM" id="SSF103473">
    <property type="entry name" value="MFS general substrate transporter"/>
    <property type="match status" value="1"/>
</dbReference>
<sequence>MGLACAFSTPTAYTLIQERVPPARASLASSLYGTGVALGGALAALSILLDTQFGWRNALFIITAFAFGTSGLNAIILPDDTKAGTMAKSESARDSSDSIFKEVLEVVSTSRVQWLFLGSFLRFCSGLMIGVWSAPYFRQVFPDNQGQYAILQALITAICGVMSGLLGGVLADQISAQAGESDDGVGRKLWIPVVGSILAAPSWYLAVHSEPSFTLAMGWLAVEYLVAECWFGPTISVLQSTVGPKIGGTAQGLFTVTGAIGNLAPTILGFLYSQASGGGSVEASAKLANLLAIGVCGGYLSSAACFAASALSTPPPKDKAN</sequence>
<feature type="transmembrane region" description="Helical" evidence="7">
    <location>
        <begin position="149"/>
        <end position="169"/>
    </location>
</feature>
<dbReference type="InterPro" id="IPR011701">
    <property type="entry name" value="MFS"/>
</dbReference>
<dbReference type="InterPro" id="IPR020846">
    <property type="entry name" value="MFS_dom"/>
</dbReference>
<evidence type="ECO:0000256" key="5">
    <source>
        <dbReference type="ARBA" id="ARBA00023136"/>
    </source>
</evidence>
<dbReference type="PANTHER" id="PTHR23505">
    <property type="entry name" value="SPINSTER"/>
    <property type="match status" value="1"/>
</dbReference>
<dbReference type="PROSITE" id="PS50850">
    <property type="entry name" value="MFS"/>
    <property type="match status" value="1"/>
</dbReference>
<evidence type="ECO:0000256" key="1">
    <source>
        <dbReference type="ARBA" id="ARBA00004141"/>
    </source>
</evidence>
<comment type="similarity">
    <text evidence="6">Belongs to the major facilitator superfamily. Spinster (TC 2.A.1.49) family.</text>
</comment>
<feature type="transmembrane region" description="Helical" evidence="7">
    <location>
        <begin position="30"/>
        <end position="49"/>
    </location>
</feature>
<feature type="domain" description="Major facilitator superfamily (MFS) profile" evidence="8">
    <location>
        <begin position="1"/>
        <end position="321"/>
    </location>
</feature>
<dbReference type="InterPro" id="IPR044770">
    <property type="entry name" value="MFS_spinster-like"/>
</dbReference>
<dbReference type="Pfam" id="PF07690">
    <property type="entry name" value="MFS_1"/>
    <property type="match status" value="1"/>
</dbReference>
<dbReference type="GO" id="GO:0022857">
    <property type="term" value="F:transmembrane transporter activity"/>
    <property type="evidence" value="ECO:0007669"/>
    <property type="project" value="InterPro"/>
</dbReference>
<name>A0A7S1DCB4_CYCTE</name>